<dbReference type="AlphaFoldDB" id="A0A8J3N2B3"/>
<evidence type="ECO:0000256" key="1">
    <source>
        <dbReference type="SAM" id="Phobius"/>
    </source>
</evidence>
<keyword evidence="3" id="KW-1185">Reference proteome</keyword>
<sequence>MRGAMKNVMIGTGVLVVVLIVGIIVAGIFGVLLDVLYIFLMLLAVLMVAATVLQVYWVVMLIRTVTTVRDEVKPLLASVQETAGIVKDTAKTAGNAVSRVNVISQLASEFALGPGVRVVAALASVQQIMRILLGKGYVATRYEERRKQQMEAGAGGQ</sequence>
<evidence type="ECO:0008006" key="4">
    <source>
        <dbReference type="Google" id="ProtNLM"/>
    </source>
</evidence>
<organism evidence="2 3">
    <name type="scientific">Reticulibacter mediterranei</name>
    <dbReference type="NCBI Taxonomy" id="2778369"/>
    <lineage>
        <taxon>Bacteria</taxon>
        <taxon>Bacillati</taxon>
        <taxon>Chloroflexota</taxon>
        <taxon>Ktedonobacteria</taxon>
        <taxon>Ktedonobacterales</taxon>
        <taxon>Reticulibacteraceae</taxon>
        <taxon>Reticulibacter</taxon>
    </lineage>
</organism>
<keyword evidence="1" id="KW-0472">Membrane</keyword>
<keyword evidence="1" id="KW-1133">Transmembrane helix</keyword>
<feature type="transmembrane region" description="Helical" evidence="1">
    <location>
        <begin position="7"/>
        <end position="29"/>
    </location>
</feature>
<protein>
    <recommendedName>
        <fullName evidence="4">Cobalamin biosynthesis protein</fullName>
    </recommendedName>
</protein>
<comment type="caution">
    <text evidence="2">The sequence shown here is derived from an EMBL/GenBank/DDBJ whole genome shotgun (WGS) entry which is preliminary data.</text>
</comment>
<reference evidence="2" key="1">
    <citation type="submission" date="2020-10" db="EMBL/GenBank/DDBJ databases">
        <title>Taxonomic study of unclassified bacteria belonging to the class Ktedonobacteria.</title>
        <authorList>
            <person name="Yabe S."/>
            <person name="Wang C.M."/>
            <person name="Zheng Y."/>
            <person name="Sakai Y."/>
            <person name="Cavaletti L."/>
            <person name="Monciardini P."/>
            <person name="Donadio S."/>
        </authorList>
    </citation>
    <scope>NUCLEOTIDE SEQUENCE</scope>
    <source>
        <strain evidence="2">ID150040</strain>
    </source>
</reference>
<accession>A0A8J3N2B3</accession>
<evidence type="ECO:0000313" key="2">
    <source>
        <dbReference type="EMBL" id="GHO92117.1"/>
    </source>
</evidence>
<dbReference type="EMBL" id="BNJK01000001">
    <property type="protein sequence ID" value="GHO92117.1"/>
    <property type="molecule type" value="Genomic_DNA"/>
</dbReference>
<evidence type="ECO:0000313" key="3">
    <source>
        <dbReference type="Proteomes" id="UP000597444"/>
    </source>
</evidence>
<keyword evidence="1" id="KW-0812">Transmembrane</keyword>
<feature type="transmembrane region" description="Helical" evidence="1">
    <location>
        <begin position="35"/>
        <end position="59"/>
    </location>
</feature>
<name>A0A8J3N2B3_9CHLR</name>
<gene>
    <name evidence="2" type="ORF">KSF_021650</name>
</gene>
<dbReference type="RefSeq" id="WP_220202975.1">
    <property type="nucleotide sequence ID" value="NZ_BNJK01000001.1"/>
</dbReference>
<dbReference type="Proteomes" id="UP000597444">
    <property type="component" value="Unassembled WGS sequence"/>
</dbReference>
<proteinExistence type="predicted"/>